<keyword evidence="2" id="KW-0677">Repeat</keyword>
<evidence type="ECO:0000259" key="4">
    <source>
        <dbReference type="PROSITE" id="PS50174"/>
    </source>
</evidence>
<gene>
    <name evidence="5" type="ORF">DME_LOCUS1589</name>
</gene>
<evidence type="ECO:0000313" key="6">
    <source>
        <dbReference type="Proteomes" id="UP000038040"/>
    </source>
</evidence>
<dbReference type="CDD" id="cd13153">
    <property type="entry name" value="KOW_GPKOW_B"/>
    <property type="match status" value="1"/>
</dbReference>
<protein>
    <submittedName>
        <fullName evidence="8">G-patch domain-containing protein</fullName>
    </submittedName>
</protein>
<evidence type="ECO:0000313" key="7">
    <source>
        <dbReference type="Proteomes" id="UP000274756"/>
    </source>
</evidence>
<dbReference type="GO" id="GO:0003676">
    <property type="term" value="F:nucleic acid binding"/>
    <property type="evidence" value="ECO:0007669"/>
    <property type="project" value="InterPro"/>
</dbReference>
<comment type="subcellular location">
    <subcellularLocation>
        <location evidence="1">Nucleus</location>
    </subcellularLocation>
</comment>
<dbReference type="InterPro" id="IPR045166">
    <property type="entry name" value="Spp2-like"/>
</dbReference>
<evidence type="ECO:0000313" key="5">
    <source>
        <dbReference type="EMBL" id="VDN51616.1"/>
    </source>
</evidence>
<dbReference type="Proteomes" id="UP000274756">
    <property type="component" value="Unassembled WGS sequence"/>
</dbReference>
<organism evidence="6 8">
    <name type="scientific">Dracunculus medinensis</name>
    <name type="common">Guinea worm</name>
    <dbReference type="NCBI Taxonomy" id="318479"/>
    <lineage>
        <taxon>Eukaryota</taxon>
        <taxon>Metazoa</taxon>
        <taxon>Ecdysozoa</taxon>
        <taxon>Nematoda</taxon>
        <taxon>Chromadorea</taxon>
        <taxon>Rhabditida</taxon>
        <taxon>Spirurina</taxon>
        <taxon>Dracunculoidea</taxon>
        <taxon>Dracunculidae</taxon>
        <taxon>Dracunculus</taxon>
    </lineage>
</organism>
<reference evidence="8" key="1">
    <citation type="submission" date="2017-02" db="UniProtKB">
        <authorList>
            <consortium name="WormBaseParasite"/>
        </authorList>
    </citation>
    <scope>IDENTIFICATION</scope>
</reference>
<accession>A0A0N4UHK2</accession>
<dbReference type="WBParaSite" id="DME_0000703701-mRNA-1">
    <property type="protein sequence ID" value="DME_0000703701-mRNA-1"/>
    <property type="gene ID" value="DME_0000703701"/>
</dbReference>
<evidence type="ECO:0000256" key="3">
    <source>
        <dbReference type="ARBA" id="ARBA00023242"/>
    </source>
</evidence>
<dbReference type="OrthoDB" id="5577072at2759"/>
<dbReference type="InterPro" id="IPR041994">
    <property type="entry name" value="GPKOW_KOW2"/>
</dbReference>
<dbReference type="AlphaFoldDB" id="A0A0N4UHK2"/>
<dbReference type="EMBL" id="UYYG01000025">
    <property type="protein sequence ID" value="VDN51616.1"/>
    <property type="molecule type" value="Genomic_DNA"/>
</dbReference>
<dbReference type="InterPro" id="IPR014722">
    <property type="entry name" value="Rib_uL2_dom2"/>
</dbReference>
<dbReference type="PANTHER" id="PTHR15818">
    <property type="entry name" value="G PATCH AND KOW-CONTAINING"/>
    <property type="match status" value="1"/>
</dbReference>
<name>A0A0N4UHK2_DRAME</name>
<dbReference type="Proteomes" id="UP000038040">
    <property type="component" value="Unplaced"/>
</dbReference>
<evidence type="ECO:0000313" key="8">
    <source>
        <dbReference type="WBParaSite" id="DME_0000703701-mRNA-1"/>
    </source>
</evidence>
<dbReference type="SMART" id="SM00443">
    <property type="entry name" value="G_patch"/>
    <property type="match status" value="1"/>
</dbReference>
<dbReference type="InterPro" id="IPR026822">
    <property type="entry name" value="Spp2/MOS2_G-patch"/>
</dbReference>
<dbReference type="InterPro" id="IPR000467">
    <property type="entry name" value="G_patch_dom"/>
</dbReference>
<keyword evidence="7" id="KW-1185">Reference proteome</keyword>
<evidence type="ECO:0000256" key="2">
    <source>
        <dbReference type="ARBA" id="ARBA00022737"/>
    </source>
</evidence>
<reference evidence="5 7" key="2">
    <citation type="submission" date="2018-11" db="EMBL/GenBank/DDBJ databases">
        <authorList>
            <consortium name="Pathogen Informatics"/>
        </authorList>
    </citation>
    <scope>NUCLEOTIDE SEQUENCE [LARGE SCALE GENOMIC DNA]</scope>
</reference>
<dbReference type="GO" id="GO:0000398">
    <property type="term" value="P:mRNA splicing, via spliceosome"/>
    <property type="evidence" value="ECO:0007669"/>
    <property type="project" value="InterPro"/>
</dbReference>
<dbReference type="Pfam" id="PF12656">
    <property type="entry name" value="G-patch_2"/>
    <property type="match status" value="1"/>
</dbReference>
<evidence type="ECO:0000256" key="1">
    <source>
        <dbReference type="ARBA" id="ARBA00004123"/>
    </source>
</evidence>
<keyword evidence="3" id="KW-0539">Nucleus</keyword>
<dbReference type="STRING" id="318479.A0A0N4UHK2"/>
<dbReference type="GO" id="GO:0005681">
    <property type="term" value="C:spliceosomal complex"/>
    <property type="evidence" value="ECO:0007669"/>
    <property type="project" value="TreeGrafter"/>
</dbReference>
<sequence>MENICELRSSTSGQKVSFGVKRKIESFNKSINLLKGNAEDGDGDEILHEQLNKKQKLSFVDNTLFANEKSENSLLIIPMVTRKDWRVEKILKLKEQSELNSEDDAKFQSLFPNLSKKFKLLRYCNAENSSTAGDSLLNNSFPEDADYNLIPVESFGLAVLRGCGWKDGEGIGLSNKKVVPLKIPTKRPKGLGLGADISIKKPNSKVKNGEKDFQVLKKYSYVKVINGIYRYQTYFIYLNLNLLGAFDSYGRIEGFDEDNGSVIVQLALSGNNVRVNQYALELISVREYERNYALFFKSHPEGKIMEKTGQKIQLVKKKDYMNQNSSIYKCSKKELPKSGDCSSSRDNLTQSNNRIWVQTGLRVRCISKRYKTGFLSVFLFQNGSLFTEKVKVIDVPDSKYCTVEDFSGRVHYDLKQDWLETIVPKVLGAKVLVINGIWRGSLAVMEAKDKHRGEVTIRILSSDDVITASFDDICEYTGLDYDEST</sequence>
<dbReference type="PROSITE" id="PS50174">
    <property type="entry name" value="G_PATCH"/>
    <property type="match status" value="1"/>
</dbReference>
<feature type="domain" description="G-patch" evidence="4">
    <location>
        <begin position="152"/>
        <end position="198"/>
    </location>
</feature>
<proteinExistence type="predicted"/>
<dbReference type="Pfam" id="PF25088">
    <property type="entry name" value="GPKOW_C"/>
    <property type="match status" value="1"/>
</dbReference>
<dbReference type="Gene3D" id="2.30.30.30">
    <property type="match status" value="1"/>
</dbReference>
<dbReference type="PANTHER" id="PTHR15818:SF2">
    <property type="entry name" value="G-PATCH DOMAIN AND KOW MOTIFS-CONTAINING PROTEIN"/>
    <property type="match status" value="1"/>
</dbReference>